<sequence>MLFRNRFESLVEYFFLDTPLQLPIVLRYLVIICIRYYILVPRSCLAVHLPLSRRRTMNPRRGSSP</sequence>
<name>A0ACB6R3L8_9PLEO</name>
<dbReference type="EMBL" id="MU003499">
    <property type="protein sequence ID" value="KAF2473883.1"/>
    <property type="molecule type" value="Genomic_DNA"/>
</dbReference>
<protein>
    <submittedName>
        <fullName evidence="1">Uncharacterized protein</fullName>
    </submittedName>
</protein>
<dbReference type="Proteomes" id="UP000799755">
    <property type="component" value="Unassembled WGS sequence"/>
</dbReference>
<gene>
    <name evidence="1" type="ORF">BDR25DRAFT_125836</name>
</gene>
<accession>A0ACB6R3L8</accession>
<comment type="caution">
    <text evidence="1">The sequence shown here is derived from an EMBL/GenBank/DDBJ whole genome shotgun (WGS) entry which is preliminary data.</text>
</comment>
<proteinExistence type="predicted"/>
<reference evidence="1" key="1">
    <citation type="journal article" date="2020" name="Stud. Mycol.">
        <title>101 Dothideomycetes genomes: a test case for predicting lifestyles and emergence of pathogens.</title>
        <authorList>
            <person name="Haridas S."/>
            <person name="Albert R."/>
            <person name="Binder M."/>
            <person name="Bloem J."/>
            <person name="Labutti K."/>
            <person name="Salamov A."/>
            <person name="Andreopoulos B."/>
            <person name="Baker S."/>
            <person name="Barry K."/>
            <person name="Bills G."/>
            <person name="Bluhm B."/>
            <person name="Cannon C."/>
            <person name="Castanera R."/>
            <person name="Culley D."/>
            <person name="Daum C."/>
            <person name="Ezra D."/>
            <person name="Gonzalez J."/>
            <person name="Henrissat B."/>
            <person name="Kuo A."/>
            <person name="Liang C."/>
            <person name="Lipzen A."/>
            <person name="Lutzoni F."/>
            <person name="Magnuson J."/>
            <person name="Mondo S."/>
            <person name="Nolan M."/>
            <person name="Ohm R."/>
            <person name="Pangilinan J."/>
            <person name="Park H.-J."/>
            <person name="Ramirez L."/>
            <person name="Alfaro M."/>
            <person name="Sun H."/>
            <person name="Tritt A."/>
            <person name="Yoshinaga Y."/>
            <person name="Zwiers L.-H."/>
            <person name="Turgeon B."/>
            <person name="Goodwin S."/>
            <person name="Spatafora J."/>
            <person name="Crous P."/>
            <person name="Grigoriev I."/>
        </authorList>
    </citation>
    <scope>NUCLEOTIDE SEQUENCE</scope>
    <source>
        <strain evidence="1">ATCC 200398</strain>
    </source>
</reference>
<evidence type="ECO:0000313" key="1">
    <source>
        <dbReference type="EMBL" id="KAF2473883.1"/>
    </source>
</evidence>
<evidence type="ECO:0000313" key="2">
    <source>
        <dbReference type="Proteomes" id="UP000799755"/>
    </source>
</evidence>
<keyword evidence="2" id="KW-1185">Reference proteome</keyword>
<organism evidence="1 2">
    <name type="scientific">Lindgomyces ingoldianus</name>
    <dbReference type="NCBI Taxonomy" id="673940"/>
    <lineage>
        <taxon>Eukaryota</taxon>
        <taxon>Fungi</taxon>
        <taxon>Dikarya</taxon>
        <taxon>Ascomycota</taxon>
        <taxon>Pezizomycotina</taxon>
        <taxon>Dothideomycetes</taxon>
        <taxon>Pleosporomycetidae</taxon>
        <taxon>Pleosporales</taxon>
        <taxon>Lindgomycetaceae</taxon>
        <taxon>Lindgomyces</taxon>
    </lineage>
</organism>